<sequence>MATALVGLHAYTGCDTVSAFSGKGKVTPFNLVFGNEKFISLFSKIGVDVNLSDDLFKSLQEFTCQLYSRGTNVAEVNNLRYNLFRSKRGKIDSSQLPPCENVLRLHAKRANYQAFVWRQCLVPIVQEISLQDHGWTTDEEGNISITWMTVKSTPEAVLNKMSCKCKRKCFLCSIRKCSCHFCVGTLQSISKNVCKPVFIFINSC</sequence>
<dbReference type="PANTHER" id="PTHR46704:SF9">
    <property type="entry name" value="BHLH DOMAIN-CONTAINING PROTEIN"/>
    <property type="match status" value="1"/>
</dbReference>
<dbReference type="PANTHER" id="PTHR46704">
    <property type="entry name" value="CXC DOMAIN-CONTAINING PROTEIN-RELATED"/>
    <property type="match status" value="1"/>
</dbReference>
<accession>A0AAN7VHU8</accession>
<keyword evidence="2" id="KW-1185">Reference proteome</keyword>
<name>A0AAN7VHU8_9COLE</name>
<gene>
    <name evidence="1" type="ORF">RI129_006886</name>
</gene>
<dbReference type="Proteomes" id="UP001329430">
    <property type="component" value="Chromosome 4"/>
</dbReference>
<dbReference type="AlphaFoldDB" id="A0AAN7VHU8"/>
<evidence type="ECO:0000313" key="1">
    <source>
        <dbReference type="EMBL" id="KAK5645586.1"/>
    </source>
</evidence>
<organism evidence="1 2">
    <name type="scientific">Pyrocoelia pectoralis</name>
    <dbReference type="NCBI Taxonomy" id="417401"/>
    <lineage>
        <taxon>Eukaryota</taxon>
        <taxon>Metazoa</taxon>
        <taxon>Ecdysozoa</taxon>
        <taxon>Arthropoda</taxon>
        <taxon>Hexapoda</taxon>
        <taxon>Insecta</taxon>
        <taxon>Pterygota</taxon>
        <taxon>Neoptera</taxon>
        <taxon>Endopterygota</taxon>
        <taxon>Coleoptera</taxon>
        <taxon>Polyphaga</taxon>
        <taxon>Elateriformia</taxon>
        <taxon>Elateroidea</taxon>
        <taxon>Lampyridae</taxon>
        <taxon>Lampyrinae</taxon>
        <taxon>Pyrocoelia</taxon>
    </lineage>
</organism>
<dbReference type="EMBL" id="JAVRBK010000004">
    <property type="protein sequence ID" value="KAK5645586.1"/>
    <property type="molecule type" value="Genomic_DNA"/>
</dbReference>
<comment type="caution">
    <text evidence="1">The sequence shown here is derived from an EMBL/GenBank/DDBJ whole genome shotgun (WGS) entry which is preliminary data.</text>
</comment>
<reference evidence="1 2" key="1">
    <citation type="journal article" date="2024" name="Insects">
        <title>An Improved Chromosome-Level Genome Assembly of the Firefly Pyrocoelia pectoralis.</title>
        <authorList>
            <person name="Fu X."/>
            <person name="Meyer-Rochow V.B."/>
            <person name="Ballantyne L."/>
            <person name="Zhu X."/>
        </authorList>
    </citation>
    <scope>NUCLEOTIDE SEQUENCE [LARGE SCALE GENOMIC DNA]</scope>
    <source>
        <strain evidence="1">XCY_ONT2</strain>
    </source>
</reference>
<evidence type="ECO:0000313" key="2">
    <source>
        <dbReference type="Proteomes" id="UP001329430"/>
    </source>
</evidence>
<protein>
    <submittedName>
        <fullName evidence="1">Uncharacterized protein</fullName>
    </submittedName>
</protein>
<proteinExistence type="predicted"/>